<evidence type="ECO:0000256" key="7">
    <source>
        <dbReference type="SAM" id="Phobius"/>
    </source>
</evidence>
<evidence type="ECO:0000256" key="6">
    <source>
        <dbReference type="ARBA" id="ARBA00023136"/>
    </source>
</evidence>
<feature type="transmembrane region" description="Helical" evidence="7">
    <location>
        <begin position="125"/>
        <end position="144"/>
    </location>
</feature>
<feature type="transmembrane region" description="Helical" evidence="7">
    <location>
        <begin position="49"/>
        <end position="70"/>
    </location>
</feature>
<protein>
    <submittedName>
        <fullName evidence="9">Phosphoglycerol transferase MdoB-like AlkP superfamily enzyme</fullName>
    </submittedName>
</protein>
<evidence type="ECO:0000313" key="9">
    <source>
        <dbReference type="EMBL" id="TCP69223.1"/>
    </source>
</evidence>
<keyword evidence="5 7" id="KW-1133">Transmembrane helix</keyword>
<evidence type="ECO:0000313" key="10">
    <source>
        <dbReference type="Proteomes" id="UP000294746"/>
    </source>
</evidence>
<comment type="subcellular location">
    <subcellularLocation>
        <location evidence="1">Cell membrane</location>
        <topology evidence="1">Multi-pass membrane protein</topology>
    </subcellularLocation>
</comment>
<dbReference type="EMBL" id="SLXV01000011">
    <property type="protein sequence ID" value="TCP69223.1"/>
    <property type="molecule type" value="Genomic_DNA"/>
</dbReference>
<dbReference type="OrthoDB" id="243547at2"/>
<name>A0A4R2S008_9BACL</name>
<dbReference type="GO" id="GO:0016740">
    <property type="term" value="F:transferase activity"/>
    <property type="evidence" value="ECO:0007669"/>
    <property type="project" value="UniProtKB-KW"/>
</dbReference>
<reference evidence="9 10" key="1">
    <citation type="submission" date="2019-03" db="EMBL/GenBank/DDBJ databases">
        <title>Genomic Encyclopedia of Type Strains, Phase IV (KMG-IV): sequencing the most valuable type-strain genomes for metagenomic binning, comparative biology and taxonomic classification.</title>
        <authorList>
            <person name="Goeker M."/>
        </authorList>
    </citation>
    <scope>NUCLEOTIDE SEQUENCE [LARGE SCALE GENOMIC DNA]</scope>
    <source>
        <strain evidence="9 10">DSM 46831</strain>
    </source>
</reference>
<evidence type="ECO:0000256" key="3">
    <source>
        <dbReference type="ARBA" id="ARBA00022475"/>
    </source>
</evidence>
<dbReference type="Pfam" id="PF00884">
    <property type="entry name" value="Sulfatase"/>
    <property type="match status" value="1"/>
</dbReference>
<accession>A0A4R2S008</accession>
<dbReference type="Proteomes" id="UP000294746">
    <property type="component" value="Unassembled WGS sequence"/>
</dbReference>
<dbReference type="PANTHER" id="PTHR47371:SF3">
    <property type="entry name" value="PHOSPHOGLYCEROL TRANSFERASE I"/>
    <property type="match status" value="1"/>
</dbReference>
<dbReference type="RefSeq" id="WP_131848426.1">
    <property type="nucleotide sequence ID" value="NZ_SLXV01000011.1"/>
</dbReference>
<dbReference type="GO" id="GO:0005886">
    <property type="term" value="C:plasma membrane"/>
    <property type="evidence" value="ECO:0007669"/>
    <property type="project" value="UniProtKB-SubCell"/>
</dbReference>
<comment type="caution">
    <text evidence="9">The sequence shown here is derived from an EMBL/GenBank/DDBJ whole genome shotgun (WGS) entry which is preliminary data.</text>
</comment>
<dbReference type="InterPro" id="IPR000917">
    <property type="entry name" value="Sulfatase_N"/>
</dbReference>
<dbReference type="InterPro" id="IPR017850">
    <property type="entry name" value="Alkaline_phosphatase_core_sf"/>
</dbReference>
<dbReference type="PANTHER" id="PTHR47371">
    <property type="entry name" value="LIPOTEICHOIC ACID SYNTHASE"/>
    <property type="match status" value="1"/>
</dbReference>
<evidence type="ECO:0000256" key="4">
    <source>
        <dbReference type="ARBA" id="ARBA00022692"/>
    </source>
</evidence>
<dbReference type="InterPro" id="IPR050448">
    <property type="entry name" value="OpgB/LTA_synthase_biosynth"/>
</dbReference>
<feature type="transmembrane region" description="Helical" evidence="7">
    <location>
        <begin position="12"/>
        <end position="29"/>
    </location>
</feature>
<dbReference type="Gene3D" id="3.40.720.10">
    <property type="entry name" value="Alkaline Phosphatase, subunit A"/>
    <property type="match status" value="1"/>
</dbReference>
<keyword evidence="9" id="KW-0808">Transferase</keyword>
<dbReference type="CDD" id="cd16015">
    <property type="entry name" value="LTA_synthase"/>
    <property type="match status" value="1"/>
</dbReference>
<evidence type="ECO:0000256" key="2">
    <source>
        <dbReference type="ARBA" id="ARBA00004936"/>
    </source>
</evidence>
<dbReference type="AlphaFoldDB" id="A0A4R2S008"/>
<keyword evidence="4 7" id="KW-0812">Transmembrane</keyword>
<keyword evidence="3" id="KW-1003">Cell membrane</keyword>
<sequence length="714" mass="81042">MEQKKERFLNYIKSRYALWILTLILVFMIELLNRGKVQDLTKWVFKEESFFPAFVLTYGIVYGILSLFIALIGRAQIAYWTISTVLVLIAFISGIKWKLIEVPLMPWDVTMTDEAMDLSGYLHEVPIKMVIAILAFVAVGILLFKKLPHVQRKFSWKERGLFLALSIVLLGVITTDKPIAIKKHFGIEYSRTIQDLNYKKNGFLISTILNVDQAIVEKPKGYSEEKIKSLVGSNSKSGKVDPKVNPNVIVILSESLWDMTKMKDVKLSKDPLSFYHSLQKKYSSGEMLSPAYGGWTANVEFEVLTGNTVRFLPQGAIPYNQYINHGVDSLASILGRQGYNTTAISPTHSRFYQANKVYQNFGFSRFISGEFFEDKKKGPYIADEEVAKKIIETTDKSSGSDFIFANTMENHGSYIDKYKDKKTVKVEGQMSAETKDMLENYATGAADADEMLKQLVEHYQKSKEPTIVVFFGDHLPPLGRNYSAYKDAKYIDKDSGPDFLPSASTDYGDQTKGSVKELDFLNKMYRTPLMVWNNYLPEHQDKLDISPNFIGPYVLNLAQKEGTYYTNYLYNLSKKYPMIPPQEYYSQMKIKPEDLADYQMMQYDVMFGEQYGYGKLKDQIATKKMIFGYGDMTIENVELQLSGSEKTIHVTGKNFSGGSEIYLDGKAIETKYQSDGSLIGVVKDEGKVATAKIQVKNGPKGIDLAVSNVYQMKK</sequence>
<evidence type="ECO:0000256" key="1">
    <source>
        <dbReference type="ARBA" id="ARBA00004651"/>
    </source>
</evidence>
<proteinExistence type="predicted"/>
<evidence type="ECO:0000256" key="5">
    <source>
        <dbReference type="ARBA" id="ARBA00022989"/>
    </source>
</evidence>
<keyword evidence="6 7" id="KW-0472">Membrane</keyword>
<keyword evidence="10" id="KW-1185">Reference proteome</keyword>
<feature type="transmembrane region" description="Helical" evidence="7">
    <location>
        <begin position="77"/>
        <end position="97"/>
    </location>
</feature>
<organism evidence="9 10">
    <name type="scientific">Baia soyae</name>
    <dbReference type="NCBI Taxonomy" id="1544746"/>
    <lineage>
        <taxon>Bacteria</taxon>
        <taxon>Bacillati</taxon>
        <taxon>Bacillota</taxon>
        <taxon>Bacilli</taxon>
        <taxon>Bacillales</taxon>
        <taxon>Thermoactinomycetaceae</taxon>
        <taxon>Baia</taxon>
    </lineage>
</organism>
<feature type="transmembrane region" description="Helical" evidence="7">
    <location>
        <begin position="156"/>
        <end position="174"/>
    </location>
</feature>
<dbReference type="SUPFAM" id="SSF53649">
    <property type="entry name" value="Alkaline phosphatase-like"/>
    <property type="match status" value="1"/>
</dbReference>
<gene>
    <name evidence="9" type="ORF">EDD57_11120</name>
</gene>
<feature type="domain" description="Sulfatase N-terminal" evidence="8">
    <location>
        <begin position="246"/>
        <end position="558"/>
    </location>
</feature>
<comment type="pathway">
    <text evidence="2">Cell wall biogenesis; lipoteichoic acid biosynthesis.</text>
</comment>
<evidence type="ECO:0000259" key="8">
    <source>
        <dbReference type="Pfam" id="PF00884"/>
    </source>
</evidence>